<evidence type="ECO:0000313" key="1">
    <source>
        <dbReference type="EMBL" id="MDW5596341.1"/>
    </source>
</evidence>
<dbReference type="RefSeq" id="WP_318598724.1">
    <property type="nucleotide sequence ID" value="NZ_JAWSTH010000053.1"/>
</dbReference>
<evidence type="ECO:0000313" key="2">
    <source>
        <dbReference type="Proteomes" id="UP001284601"/>
    </source>
</evidence>
<keyword evidence="2" id="KW-1185">Reference proteome</keyword>
<evidence type="ECO:0008006" key="3">
    <source>
        <dbReference type="Google" id="ProtNLM"/>
    </source>
</evidence>
<dbReference type="Proteomes" id="UP001284601">
    <property type="component" value="Unassembled WGS sequence"/>
</dbReference>
<dbReference type="EMBL" id="JAWSTH010000053">
    <property type="protein sequence ID" value="MDW5596341.1"/>
    <property type="molecule type" value="Genomic_DNA"/>
</dbReference>
<accession>A0ABU4HSN9</accession>
<proteinExistence type="predicted"/>
<reference evidence="2" key="1">
    <citation type="submission" date="2023-07" db="EMBL/GenBank/DDBJ databases">
        <title>Conexibacter stalactiti sp. nov., isolated from stalactites in a lava cave and emended description of the genus Conexibacter.</title>
        <authorList>
            <person name="Lee S.D."/>
        </authorList>
    </citation>
    <scope>NUCLEOTIDE SEQUENCE [LARGE SCALE GENOMIC DNA]</scope>
    <source>
        <strain evidence="2">KCTC 39840</strain>
    </source>
</reference>
<comment type="caution">
    <text evidence="1">The sequence shown here is derived from an EMBL/GenBank/DDBJ whole genome shotgun (WGS) entry which is preliminary data.</text>
</comment>
<reference evidence="1 2" key="2">
    <citation type="submission" date="2023-10" db="EMBL/GenBank/DDBJ databases">
        <authorList>
            <person name="Han X.F."/>
        </authorList>
    </citation>
    <scope>NUCLEOTIDE SEQUENCE [LARGE SCALE GENOMIC DNA]</scope>
    <source>
        <strain evidence="1 2">KCTC 39840</strain>
    </source>
</reference>
<name>A0ABU4HSN9_9ACTN</name>
<sequence>MHTTTVRFSGETWAQLKEVCERDGIATAQYIREATIARLAQSSQLPQVDRQDRELEELRGRVERIERALQRRIPR</sequence>
<protein>
    <recommendedName>
        <fullName evidence="3">Ribbon-helix-helix protein CopG domain-containing protein</fullName>
    </recommendedName>
</protein>
<organism evidence="1 2">
    <name type="scientific">Conexibacter stalactiti</name>
    <dbReference type="NCBI Taxonomy" id="1940611"/>
    <lineage>
        <taxon>Bacteria</taxon>
        <taxon>Bacillati</taxon>
        <taxon>Actinomycetota</taxon>
        <taxon>Thermoleophilia</taxon>
        <taxon>Solirubrobacterales</taxon>
        <taxon>Conexibacteraceae</taxon>
        <taxon>Conexibacter</taxon>
    </lineage>
</organism>
<gene>
    <name evidence="1" type="ORF">R7226_18485</name>
</gene>